<protein>
    <submittedName>
        <fullName evidence="1">Uncharacterized protein</fullName>
    </submittedName>
</protein>
<accession>A0A6J4UZI1</accession>
<reference evidence="1" key="1">
    <citation type="submission" date="2020-02" db="EMBL/GenBank/DDBJ databases">
        <authorList>
            <person name="Meier V. D."/>
        </authorList>
    </citation>
    <scope>NUCLEOTIDE SEQUENCE</scope>
    <source>
        <strain evidence="1">AVDCRST_MAG81</strain>
    </source>
</reference>
<dbReference type="AlphaFoldDB" id="A0A6J4UZI1"/>
<gene>
    <name evidence="1" type="ORF">AVDCRST_MAG81-933</name>
</gene>
<evidence type="ECO:0000313" key="1">
    <source>
        <dbReference type="EMBL" id="CAA9562480.1"/>
    </source>
</evidence>
<sequence length="70" mass="8023">MFQPCIAFLEQLHTKVVAIGRQQGFYEFSAASLRLAVRLPAQRLKLIANLKSYVLNRRQVDGVVRPPRIE</sequence>
<proteinExistence type="predicted"/>
<dbReference type="EMBL" id="CADCWO010000046">
    <property type="protein sequence ID" value="CAA9562480.1"/>
    <property type="molecule type" value="Genomic_DNA"/>
</dbReference>
<name>A0A6J4UZI1_9CYAN</name>
<organism evidence="1">
    <name type="scientific">uncultured Synechococcales cyanobacterium</name>
    <dbReference type="NCBI Taxonomy" id="1936017"/>
    <lineage>
        <taxon>Bacteria</taxon>
        <taxon>Bacillati</taxon>
        <taxon>Cyanobacteriota</taxon>
        <taxon>Cyanophyceae</taxon>
        <taxon>Synechococcales</taxon>
        <taxon>environmental samples</taxon>
    </lineage>
</organism>